<dbReference type="PROSITE" id="PS50263">
    <property type="entry name" value="CN_HYDROLASE"/>
    <property type="match status" value="1"/>
</dbReference>
<protein>
    <submittedName>
        <fullName evidence="3">Carbon-nitrogen hydrolase family protein</fullName>
    </submittedName>
</protein>
<evidence type="ECO:0000256" key="1">
    <source>
        <dbReference type="ARBA" id="ARBA00010613"/>
    </source>
</evidence>
<comment type="caution">
    <text evidence="3">The sequence shown here is derived from an EMBL/GenBank/DDBJ whole genome shotgun (WGS) entry which is preliminary data.</text>
</comment>
<dbReference type="InterPro" id="IPR003010">
    <property type="entry name" value="C-N_Hydrolase"/>
</dbReference>
<gene>
    <name evidence="3" type="ORF">HGB44_03965</name>
</gene>
<dbReference type="EMBL" id="JAAXPG010000003">
    <property type="protein sequence ID" value="NKY96835.1"/>
    <property type="molecule type" value="Genomic_DNA"/>
</dbReference>
<keyword evidence="4" id="KW-1185">Reference proteome</keyword>
<evidence type="ECO:0000259" key="2">
    <source>
        <dbReference type="PROSITE" id="PS50263"/>
    </source>
</evidence>
<dbReference type="RefSeq" id="WP_061080542.1">
    <property type="nucleotide sequence ID" value="NZ_JAAXPG010000003.1"/>
</dbReference>
<dbReference type="Pfam" id="PF00795">
    <property type="entry name" value="CN_hydrolase"/>
    <property type="match status" value="1"/>
</dbReference>
<proteinExistence type="inferred from homology"/>
<name>A0A7X6RNI4_9ACTN</name>
<dbReference type="Gene3D" id="3.60.110.10">
    <property type="entry name" value="Carbon-nitrogen hydrolase"/>
    <property type="match status" value="1"/>
</dbReference>
<dbReference type="PROSITE" id="PS01227">
    <property type="entry name" value="UPF0012"/>
    <property type="match status" value="1"/>
</dbReference>
<dbReference type="InterPro" id="IPR001110">
    <property type="entry name" value="UPF0012_CS"/>
</dbReference>
<dbReference type="CDD" id="cd07581">
    <property type="entry name" value="nitrilase_3"/>
    <property type="match status" value="1"/>
</dbReference>
<dbReference type="InterPro" id="IPR036526">
    <property type="entry name" value="C-N_Hydrolase_sf"/>
</dbReference>
<dbReference type="AlphaFoldDB" id="A0A7X6RNI4"/>
<organism evidence="3 4">
    <name type="scientific">Nocardiopsis alborubida</name>
    <dbReference type="NCBI Taxonomy" id="146802"/>
    <lineage>
        <taxon>Bacteria</taxon>
        <taxon>Bacillati</taxon>
        <taxon>Actinomycetota</taxon>
        <taxon>Actinomycetes</taxon>
        <taxon>Streptosporangiales</taxon>
        <taxon>Nocardiopsidaceae</taxon>
        <taxon>Nocardiopsis</taxon>
    </lineage>
</organism>
<dbReference type="SUPFAM" id="SSF56317">
    <property type="entry name" value="Carbon-nitrogen hydrolase"/>
    <property type="match status" value="1"/>
</dbReference>
<evidence type="ECO:0000313" key="3">
    <source>
        <dbReference type="EMBL" id="NKY96835.1"/>
    </source>
</evidence>
<comment type="similarity">
    <text evidence="1">Belongs to the carbon-nitrogen hydrolase superfamily. NIT1/NIT2 family.</text>
</comment>
<keyword evidence="3" id="KW-0378">Hydrolase</keyword>
<accession>A0A7X6RNI4</accession>
<evidence type="ECO:0000313" key="4">
    <source>
        <dbReference type="Proteomes" id="UP000553209"/>
    </source>
</evidence>
<sequence>MVQVAVAQFAPGQDKARNQRSVAELTARAAADGARVVLFPEYTMFTAGRVDQRYVAAAEPLDGPFVSEAADTARREGVHLVLGVGEAEGGREATHFTNTLVALSPEGDRVAHYRKIHLYDAFGARESDVLRPGPIEEPETFTVDGVVFGLQTCYDLRFPEVTRRIAEAGAHVVLLAAQWVPGPLKEEHWRTLARARAIENTVYVAASGQAAPTGAGNSMVVDPMGTPLAALGEQTFEVASAGVSASRVQEVRGLNPALSLRRFSVSVRTED</sequence>
<dbReference type="GO" id="GO:0016787">
    <property type="term" value="F:hydrolase activity"/>
    <property type="evidence" value="ECO:0007669"/>
    <property type="project" value="UniProtKB-KW"/>
</dbReference>
<dbReference type="Proteomes" id="UP000553209">
    <property type="component" value="Unassembled WGS sequence"/>
</dbReference>
<reference evidence="3 4" key="1">
    <citation type="submission" date="2020-04" db="EMBL/GenBank/DDBJ databases">
        <title>MicrobeNet Type strains.</title>
        <authorList>
            <person name="Nicholson A.C."/>
        </authorList>
    </citation>
    <scope>NUCLEOTIDE SEQUENCE [LARGE SCALE GENOMIC DNA]</scope>
    <source>
        <strain evidence="3 4">ATCC 23612</strain>
    </source>
</reference>
<dbReference type="PANTHER" id="PTHR23088:SF27">
    <property type="entry name" value="DEAMINATED GLUTATHIONE AMIDASE"/>
    <property type="match status" value="1"/>
</dbReference>
<feature type="domain" description="CN hydrolase" evidence="2">
    <location>
        <begin position="2"/>
        <end position="245"/>
    </location>
</feature>
<dbReference type="PANTHER" id="PTHR23088">
    <property type="entry name" value="NITRILASE-RELATED"/>
    <property type="match status" value="1"/>
</dbReference>